<evidence type="ECO:0000256" key="7">
    <source>
        <dbReference type="ARBA" id="ARBA00023163"/>
    </source>
</evidence>
<evidence type="ECO:0000256" key="8">
    <source>
        <dbReference type="ARBA" id="ARBA00023242"/>
    </source>
</evidence>
<dbReference type="InterPro" id="IPR052035">
    <property type="entry name" value="ZnF_BED_domain_contain"/>
</dbReference>
<dbReference type="InterPro" id="IPR008906">
    <property type="entry name" value="HATC_C_dom"/>
</dbReference>
<dbReference type="GO" id="GO:0008270">
    <property type="term" value="F:zinc ion binding"/>
    <property type="evidence" value="ECO:0007669"/>
    <property type="project" value="UniProtKB-KW"/>
</dbReference>
<gene>
    <name evidence="12" type="ORF">OsI_22795</name>
</gene>
<name>A2YCF8_ORYSI</name>
<evidence type="ECO:0000256" key="9">
    <source>
        <dbReference type="PROSITE-ProRule" id="PRU00027"/>
    </source>
</evidence>
<reference evidence="12 13" key="1">
    <citation type="journal article" date="2005" name="PLoS Biol.">
        <title>The genomes of Oryza sativa: a history of duplications.</title>
        <authorList>
            <person name="Yu J."/>
            <person name="Wang J."/>
            <person name="Lin W."/>
            <person name="Li S."/>
            <person name="Li H."/>
            <person name="Zhou J."/>
            <person name="Ni P."/>
            <person name="Dong W."/>
            <person name="Hu S."/>
            <person name="Zeng C."/>
            <person name="Zhang J."/>
            <person name="Zhang Y."/>
            <person name="Li R."/>
            <person name="Xu Z."/>
            <person name="Li S."/>
            <person name="Li X."/>
            <person name="Zheng H."/>
            <person name="Cong L."/>
            <person name="Lin L."/>
            <person name="Yin J."/>
            <person name="Geng J."/>
            <person name="Li G."/>
            <person name="Shi J."/>
            <person name="Liu J."/>
            <person name="Lv H."/>
            <person name="Li J."/>
            <person name="Wang J."/>
            <person name="Deng Y."/>
            <person name="Ran L."/>
            <person name="Shi X."/>
            <person name="Wang X."/>
            <person name="Wu Q."/>
            <person name="Li C."/>
            <person name="Ren X."/>
            <person name="Wang J."/>
            <person name="Wang X."/>
            <person name="Li D."/>
            <person name="Liu D."/>
            <person name="Zhang X."/>
            <person name="Ji Z."/>
            <person name="Zhao W."/>
            <person name="Sun Y."/>
            <person name="Zhang Z."/>
            <person name="Bao J."/>
            <person name="Han Y."/>
            <person name="Dong L."/>
            <person name="Ji J."/>
            <person name="Chen P."/>
            <person name="Wu S."/>
            <person name="Liu J."/>
            <person name="Xiao Y."/>
            <person name="Bu D."/>
            <person name="Tan J."/>
            <person name="Yang L."/>
            <person name="Ye C."/>
            <person name="Zhang J."/>
            <person name="Xu J."/>
            <person name="Zhou Y."/>
            <person name="Yu Y."/>
            <person name="Zhang B."/>
            <person name="Zhuang S."/>
            <person name="Wei H."/>
            <person name="Liu B."/>
            <person name="Lei M."/>
            <person name="Yu H."/>
            <person name="Li Y."/>
            <person name="Xu H."/>
            <person name="Wei S."/>
            <person name="He X."/>
            <person name="Fang L."/>
            <person name="Zhang Z."/>
            <person name="Zhang Y."/>
            <person name="Huang X."/>
            <person name="Su Z."/>
            <person name="Tong W."/>
            <person name="Li J."/>
            <person name="Tong Z."/>
            <person name="Li S."/>
            <person name="Ye J."/>
            <person name="Wang L."/>
            <person name="Fang L."/>
            <person name="Lei T."/>
            <person name="Chen C."/>
            <person name="Chen H."/>
            <person name="Xu Z."/>
            <person name="Li H."/>
            <person name="Huang H."/>
            <person name="Zhang F."/>
            <person name="Xu H."/>
            <person name="Li N."/>
            <person name="Zhao C."/>
            <person name="Li S."/>
            <person name="Dong L."/>
            <person name="Huang Y."/>
            <person name="Li L."/>
            <person name="Xi Y."/>
            <person name="Qi Q."/>
            <person name="Li W."/>
            <person name="Zhang B."/>
            <person name="Hu W."/>
            <person name="Zhang Y."/>
            <person name="Tian X."/>
            <person name="Jiao Y."/>
            <person name="Liang X."/>
            <person name="Jin J."/>
            <person name="Gao L."/>
            <person name="Zheng W."/>
            <person name="Hao B."/>
            <person name="Liu S."/>
            <person name="Wang W."/>
            <person name="Yuan L."/>
            <person name="Cao M."/>
            <person name="McDermott J."/>
            <person name="Samudrala R."/>
            <person name="Wang J."/>
            <person name="Wong G.K."/>
            <person name="Yang H."/>
        </authorList>
    </citation>
    <scope>NUCLEOTIDE SEQUENCE [LARGE SCALE GENOMIC DNA]</scope>
    <source>
        <strain evidence="13">cv. 93-11</strain>
    </source>
</reference>
<feature type="region of interest" description="Disordered" evidence="10">
    <location>
        <begin position="1"/>
        <end position="20"/>
    </location>
</feature>
<evidence type="ECO:0000313" key="12">
    <source>
        <dbReference type="EMBL" id="EAZ00769.1"/>
    </source>
</evidence>
<evidence type="ECO:0000256" key="6">
    <source>
        <dbReference type="ARBA" id="ARBA00023125"/>
    </source>
</evidence>
<keyword evidence="13" id="KW-1185">Reference proteome</keyword>
<keyword evidence="5" id="KW-0805">Transcription regulation</keyword>
<dbReference type="InterPro" id="IPR036236">
    <property type="entry name" value="Znf_C2H2_sf"/>
</dbReference>
<organism evidence="12 13">
    <name type="scientific">Oryza sativa subsp. indica</name>
    <name type="common">Rice</name>
    <dbReference type="NCBI Taxonomy" id="39946"/>
    <lineage>
        <taxon>Eukaryota</taxon>
        <taxon>Viridiplantae</taxon>
        <taxon>Streptophyta</taxon>
        <taxon>Embryophyta</taxon>
        <taxon>Tracheophyta</taxon>
        <taxon>Spermatophyta</taxon>
        <taxon>Magnoliopsida</taxon>
        <taxon>Liliopsida</taxon>
        <taxon>Poales</taxon>
        <taxon>Poaceae</taxon>
        <taxon>BOP clade</taxon>
        <taxon>Oryzoideae</taxon>
        <taxon>Oryzeae</taxon>
        <taxon>Oryzinae</taxon>
        <taxon>Oryza</taxon>
        <taxon>Oryza sativa</taxon>
    </lineage>
</organism>
<dbReference type="GO" id="GO:0005634">
    <property type="term" value="C:nucleus"/>
    <property type="evidence" value="ECO:0007669"/>
    <property type="project" value="UniProtKB-SubCell"/>
</dbReference>
<dbReference type="GO" id="GO:0046983">
    <property type="term" value="F:protein dimerization activity"/>
    <property type="evidence" value="ECO:0007669"/>
    <property type="project" value="InterPro"/>
</dbReference>
<dbReference type="GO" id="GO:0009791">
    <property type="term" value="P:post-embryonic development"/>
    <property type="evidence" value="ECO:0007669"/>
    <property type="project" value="UniProtKB-ARBA"/>
</dbReference>
<dbReference type="SUPFAM" id="SSF57667">
    <property type="entry name" value="beta-beta-alpha zinc fingers"/>
    <property type="match status" value="1"/>
</dbReference>
<dbReference type="Gramene" id="BGIOSGA022823-TA">
    <property type="protein sequence ID" value="BGIOSGA022823-PA"/>
    <property type="gene ID" value="BGIOSGA022823"/>
</dbReference>
<dbReference type="Proteomes" id="UP000007015">
    <property type="component" value="Chromosome 6"/>
</dbReference>
<keyword evidence="6" id="KW-0238">DNA-binding</keyword>
<dbReference type="AlphaFoldDB" id="A2YCF8"/>
<dbReference type="PROSITE" id="PS50808">
    <property type="entry name" value="ZF_BED"/>
    <property type="match status" value="1"/>
</dbReference>
<evidence type="ECO:0000259" key="11">
    <source>
        <dbReference type="PROSITE" id="PS50808"/>
    </source>
</evidence>
<evidence type="ECO:0000256" key="4">
    <source>
        <dbReference type="ARBA" id="ARBA00022833"/>
    </source>
</evidence>
<keyword evidence="7" id="KW-0804">Transcription</keyword>
<dbReference type="PANTHER" id="PTHR46481:SF10">
    <property type="entry name" value="ZINC FINGER BED DOMAIN-CONTAINING PROTEIN 39"/>
    <property type="match status" value="1"/>
</dbReference>
<evidence type="ECO:0000256" key="1">
    <source>
        <dbReference type="ARBA" id="ARBA00004123"/>
    </source>
</evidence>
<dbReference type="Pfam" id="PF05699">
    <property type="entry name" value="Dimer_Tnp_hAT"/>
    <property type="match status" value="1"/>
</dbReference>
<evidence type="ECO:0000256" key="5">
    <source>
        <dbReference type="ARBA" id="ARBA00023015"/>
    </source>
</evidence>
<protein>
    <recommendedName>
        <fullName evidence="11">BED-type domain-containing protein</fullName>
    </recommendedName>
</protein>
<comment type="subcellular location">
    <subcellularLocation>
        <location evidence="1">Nucleus</location>
    </subcellularLocation>
</comment>
<dbReference type="InterPro" id="IPR012337">
    <property type="entry name" value="RNaseH-like_sf"/>
</dbReference>
<dbReference type="EMBL" id="CM000131">
    <property type="protein sequence ID" value="EAZ00769.1"/>
    <property type="molecule type" value="Genomic_DNA"/>
</dbReference>
<evidence type="ECO:0000256" key="10">
    <source>
        <dbReference type="SAM" id="MobiDB-lite"/>
    </source>
</evidence>
<dbReference type="GO" id="GO:0003677">
    <property type="term" value="F:DNA binding"/>
    <property type="evidence" value="ECO:0007669"/>
    <property type="project" value="UniProtKB-KW"/>
</dbReference>
<dbReference type="SUPFAM" id="SSF53098">
    <property type="entry name" value="Ribonuclease H-like"/>
    <property type="match status" value="1"/>
</dbReference>
<dbReference type="PANTHER" id="PTHR46481">
    <property type="entry name" value="ZINC FINGER BED DOMAIN-CONTAINING PROTEIN 4"/>
    <property type="match status" value="1"/>
</dbReference>
<sequence length="404" mass="45428">MEAQQEQILQEGIRNNKGKKKRSRAWKTFIRLTGPGELVRAECIKCHQVYAADSVKNGTSNLLKHANKCSCLEQDGGTIAPESRSSCSGDGDDDDSSSCDPVLEDLARMIAFHGFDSSILEDNHFKRFVKRINPHFELPSRHGIDELCRRISLEEKMGLSSQLLASSAKFNLAAGTARTVEGTVVYIAYHFVDDEWNLIKIIKDAYMVVPRFLYHGPLLDIMEADINCDDDHEMIMSSTMEEISSSGISHRLFSMAWGIIDDRRELRMNHLNEIFSGTCAVKRELVYTAYVDNVLHSIAGCLADNLNSSYISSCLFTPVSDLSLNTQSVKSFLPALSSGLSTYTNVELESYLEDDHFPDLKDSFDILNWWREKSLEYPIVARMAKDALSMPTCSNGNGYKSRRM</sequence>
<evidence type="ECO:0000256" key="2">
    <source>
        <dbReference type="ARBA" id="ARBA00022723"/>
    </source>
</evidence>
<feature type="domain" description="BED-type" evidence="11">
    <location>
        <begin position="20"/>
        <end position="78"/>
    </location>
</feature>
<evidence type="ECO:0000313" key="13">
    <source>
        <dbReference type="Proteomes" id="UP000007015"/>
    </source>
</evidence>
<evidence type="ECO:0000256" key="3">
    <source>
        <dbReference type="ARBA" id="ARBA00022771"/>
    </source>
</evidence>
<accession>A2YCF8</accession>
<keyword evidence="8" id="KW-0539">Nucleus</keyword>
<keyword evidence="2" id="KW-0479">Metal-binding</keyword>
<keyword evidence="3 9" id="KW-0863">Zinc-finger</keyword>
<proteinExistence type="predicted"/>
<dbReference type="HOGENOM" id="CLU_682221_0_0_1"/>
<keyword evidence="4" id="KW-0862">Zinc</keyword>
<dbReference type="SMART" id="SM00614">
    <property type="entry name" value="ZnF_BED"/>
    <property type="match status" value="1"/>
</dbReference>
<dbReference type="InterPro" id="IPR003656">
    <property type="entry name" value="Znf_BED"/>
</dbReference>